<protein>
    <submittedName>
        <fullName evidence="2">Uncharacterized protein</fullName>
    </submittedName>
</protein>
<evidence type="ECO:0000256" key="1">
    <source>
        <dbReference type="SAM" id="MobiDB-lite"/>
    </source>
</evidence>
<evidence type="ECO:0000313" key="2">
    <source>
        <dbReference type="EMBL" id="PLB47059.1"/>
    </source>
</evidence>
<evidence type="ECO:0000313" key="3">
    <source>
        <dbReference type="Proteomes" id="UP000234275"/>
    </source>
</evidence>
<organism evidence="2 3">
    <name type="scientific">Aspergillus steynii IBT 23096</name>
    <dbReference type="NCBI Taxonomy" id="1392250"/>
    <lineage>
        <taxon>Eukaryota</taxon>
        <taxon>Fungi</taxon>
        <taxon>Dikarya</taxon>
        <taxon>Ascomycota</taxon>
        <taxon>Pezizomycotina</taxon>
        <taxon>Eurotiomycetes</taxon>
        <taxon>Eurotiomycetidae</taxon>
        <taxon>Eurotiales</taxon>
        <taxon>Aspergillaceae</taxon>
        <taxon>Aspergillus</taxon>
        <taxon>Aspergillus subgen. Circumdati</taxon>
    </lineage>
</organism>
<name>A0A2I2G2F6_9EURO</name>
<feature type="region of interest" description="Disordered" evidence="1">
    <location>
        <begin position="1"/>
        <end position="68"/>
    </location>
</feature>
<dbReference type="Proteomes" id="UP000234275">
    <property type="component" value="Unassembled WGS sequence"/>
</dbReference>
<proteinExistence type="predicted"/>
<accession>A0A2I2G2F6</accession>
<dbReference type="EMBL" id="MSFO01000006">
    <property type="protein sequence ID" value="PLB47059.1"/>
    <property type="molecule type" value="Genomic_DNA"/>
</dbReference>
<reference evidence="2 3" key="1">
    <citation type="submission" date="2016-12" db="EMBL/GenBank/DDBJ databases">
        <title>The genomes of Aspergillus section Nigri reveals drivers in fungal speciation.</title>
        <authorList>
            <consortium name="DOE Joint Genome Institute"/>
            <person name="Vesth T.C."/>
            <person name="Nybo J."/>
            <person name="Theobald S."/>
            <person name="Brandl J."/>
            <person name="Frisvad J.C."/>
            <person name="Nielsen K.F."/>
            <person name="Lyhne E.K."/>
            <person name="Kogle M.E."/>
            <person name="Kuo A."/>
            <person name="Riley R."/>
            <person name="Clum A."/>
            <person name="Nolan M."/>
            <person name="Lipzen A."/>
            <person name="Salamov A."/>
            <person name="Henrissat B."/>
            <person name="Wiebenga A."/>
            <person name="De Vries R.P."/>
            <person name="Grigoriev I.V."/>
            <person name="Mortensen U.H."/>
            <person name="Andersen M.R."/>
            <person name="Baker S.E."/>
        </authorList>
    </citation>
    <scope>NUCLEOTIDE SEQUENCE [LARGE SCALE GENOMIC DNA]</scope>
    <source>
        <strain evidence="2 3">IBT 23096</strain>
    </source>
</reference>
<keyword evidence="3" id="KW-1185">Reference proteome</keyword>
<dbReference type="GeneID" id="36557379"/>
<dbReference type="VEuPathDB" id="FungiDB:P170DRAFT_438768"/>
<comment type="caution">
    <text evidence="2">The sequence shown here is derived from an EMBL/GenBank/DDBJ whole genome shotgun (WGS) entry which is preliminary data.</text>
</comment>
<dbReference type="AlphaFoldDB" id="A0A2I2G2F6"/>
<sequence length="68" mass="6811">MAGVTPGIPVPSWHHGPSTEPITDEGGPPATIGGRERETGSPLSSDEGKPPRGHGPPGIKEGPGRRGG</sequence>
<dbReference type="RefSeq" id="XP_024702361.1">
    <property type="nucleotide sequence ID" value="XM_024849680.1"/>
</dbReference>
<gene>
    <name evidence="2" type="ORF">P170DRAFT_438768</name>
</gene>